<sequence>MSRKAPKFHVSIAAAAAAVSAVGAYLNAKFHVVHDMSINFGFHRMFRALRFIKNRVKQKRFLNYHLLEEQAAARPDQIYFIFEAGSPQERSWTYQECLQDVRKIANWLMKDLGIEVGEIVALDGQNSPEWILLWLALDSIGAVKSYINCHLTGKSLAHCIKLCSCRYVISDLETRPSIEASKDDFPDVQAVFVEPGFADRLHDSSPIPAERIESIQPNHTSGLVYTSGTTGLPKATQMNYARDIVTGFSIAQMLGLTSESRMYNCMPLYHAAAQMFCIRPVLVVGGSFVLSPRFSHSRFWPEIVACRANIVLYVGELCRYLMNAPPSDLDRKHCVKTFWGIGMRPDIWEPFRERFGIEKILETYAASDGVGRSSFNHNFGPFSRHTVGWRGLQWKLMNKTEAIVKIDVDQDNKIVRDERGWVVKCATDEAGEAIYKLDATLPDNGYGGNFFTADAGYFRNRAAWEKRMITDVFEKGDTWFRSGDMFRMDADGRLFFVDRLGDTFRWKSENVSTNEVSDVLGQFPQIAEANVYGVEAPHADGRCGCATVTLANGVTEETFDFAALAQHALSKLPRYAVPIFLRITKALDYTGSMKMQKVRLRQEGMDLEKVEASGDSLYWLPPRGTKYERLQRGDFQKIVGGQVQL</sequence>
<dbReference type="Gene3D" id="3.30.300.30">
    <property type="match status" value="1"/>
</dbReference>
<keyword evidence="4" id="KW-0067">ATP-binding</keyword>
<dbReference type="Gene3D" id="3.40.50.12780">
    <property type="entry name" value="N-terminal domain of ligase-like"/>
    <property type="match status" value="1"/>
</dbReference>
<comment type="caution">
    <text evidence="7">The sequence shown here is derived from an EMBL/GenBank/DDBJ whole genome shotgun (WGS) entry which is preliminary data.</text>
</comment>
<evidence type="ECO:0000313" key="7">
    <source>
        <dbReference type="EMBL" id="KAK7514068.1"/>
    </source>
</evidence>
<protein>
    <submittedName>
        <fullName evidence="7">Long-chain fatty acid transport protein</fullName>
    </submittedName>
</protein>
<reference evidence="7 8" key="1">
    <citation type="submission" date="2024-04" db="EMBL/GenBank/DDBJ databases">
        <title>Phyllosticta paracitricarpa is synonymous to the EU quarantine fungus P. citricarpa based on phylogenomic analyses.</title>
        <authorList>
            <consortium name="Lawrence Berkeley National Laboratory"/>
            <person name="Van Ingen-Buijs V.A."/>
            <person name="Van Westerhoven A.C."/>
            <person name="Haridas S."/>
            <person name="Skiadas P."/>
            <person name="Martin F."/>
            <person name="Groenewald J.Z."/>
            <person name="Crous P.W."/>
            <person name="Seidl M.F."/>
        </authorList>
    </citation>
    <scope>NUCLEOTIDE SEQUENCE [LARGE SCALE GENOMIC DNA]</scope>
    <source>
        <strain evidence="7 8">CBS 123371</strain>
    </source>
</reference>
<evidence type="ECO:0000256" key="1">
    <source>
        <dbReference type="ARBA" id="ARBA00006432"/>
    </source>
</evidence>
<dbReference type="Pfam" id="PF00501">
    <property type="entry name" value="AMP-binding"/>
    <property type="match status" value="1"/>
</dbReference>
<dbReference type="InterPro" id="IPR042099">
    <property type="entry name" value="ANL_N_sf"/>
</dbReference>
<dbReference type="EMBL" id="JBBPHU010000009">
    <property type="protein sequence ID" value="KAK7514068.1"/>
    <property type="molecule type" value="Genomic_DNA"/>
</dbReference>
<dbReference type="InterPro" id="IPR020845">
    <property type="entry name" value="AMP-binding_CS"/>
</dbReference>
<proteinExistence type="inferred from homology"/>
<evidence type="ECO:0000313" key="8">
    <source>
        <dbReference type="Proteomes" id="UP001363622"/>
    </source>
</evidence>
<keyword evidence="8" id="KW-1185">Reference proteome</keyword>
<dbReference type="InterPro" id="IPR045851">
    <property type="entry name" value="AMP-bd_C_sf"/>
</dbReference>
<dbReference type="Pfam" id="PF13193">
    <property type="entry name" value="AMP-binding_C"/>
    <property type="match status" value="1"/>
</dbReference>
<feature type="domain" description="AMP-binding enzyme C-terminal" evidence="6">
    <location>
        <begin position="515"/>
        <end position="594"/>
    </location>
</feature>
<evidence type="ECO:0000256" key="4">
    <source>
        <dbReference type="ARBA" id="ARBA00022840"/>
    </source>
</evidence>
<evidence type="ECO:0000256" key="3">
    <source>
        <dbReference type="ARBA" id="ARBA00022741"/>
    </source>
</evidence>
<dbReference type="Proteomes" id="UP001363622">
    <property type="component" value="Unassembled WGS sequence"/>
</dbReference>
<dbReference type="InterPro" id="IPR000873">
    <property type="entry name" value="AMP-dep_synth/lig_dom"/>
</dbReference>
<evidence type="ECO:0000259" key="5">
    <source>
        <dbReference type="Pfam" id="PF00501"/>
    </source>
</evidence>
<gene>
    <name evidence="7" type="ORF">IWZ03DRAFT_444729</name>
</gene>
<dbReference type="InterPro" id="IPR025110">
    <property type="entry name" value="AMP-bd_C"/>
</dbReference>
<feature type="domain" description="AMP-dependent synthetase/ligase" evidence="5">
    <location>
        <begin position="67"/>
        <end position="390"/>
    </location>
</feature>
<dbReference type="PANTHER" id="PTHR43107:SF15">
    <property type="entry name" value="FATTY ACID TRANSPORT PROTEIN 3, ISOFORM A"/>
    <property type="match status" value="1"/>
</dbReference>
<dbReference type="PANTHER" id="PTHR43107">
    <property type="entry name" value="LONG-CHAIN FATTY ACID TRANSPORT PROTEIN"/>
    <property type="match status" value="1"/>
</dbReference>
<dbReference type="PROSITE" id="PS00455">
    <property type="entry name" value="AMP_BINDING"/>
    <property type="match status" value="1"/>
</dbReference>
<keyword evidence="2" id="KW-0436">Ligase</keyword>
<evidence type="ECO:0000256" key="2">
    <source>
        <dbReference type="ARBA" id="ARBA00022598"/>
    </source>
</evidence>
<evidence type="ECO:0000259" key="6">
    <source>
        <dbReference type="Pfam" id="PF13193"/>
    </source>
</evidence>
<dbReference type="SUPFAM" id="SSF56801">
    <property type="entry name" value="Acetyl-CoA synthetase-like"/>
    <property type="match status" value="1"/>
</dbReference>
<keyword evidence="3" id="KW-0547">Nucleotide-binding</keyword>
<name>A0ABR1KG95_9PEZI</name>
<accession>A0ABR1KG95</accession>
<organism evidence="7 8">
    <name type="scientific">Phyllosticta citriasiana</name>
    <dbReference type="NCBI Taxonomy" id="595635"/>
    <lineage>
        <taxon>Eukaryota</taxon>
        <taxon>Fungi</taxon>
        <taxon>Dikarya</taxon>
        <taxon>Ascomycota</taxon>
        <taxon>Pezizomycotina</taxon>
        <taxon>Dothideomycetes</taxon>
        <taxon>Dothideomycetes incertae sedis</taxon>
        <taxon>Botryosphaeriales</taxon>
        <taxon>Phyllostictaceae</taxon>
        <taxon>Phyllosticta</taxon>
    </lineage>
</organism>
<comment type="similarity">
    <text evidence="1">Belongs to the ATP-dependent AMP-binding enzyme family.</text>
</comment>